<keyword evidence="2" id="KW-1185">Reference proteome</keyword>
<name>A0A8S1K256_9CILI</name>
<protein>
    <submittedName>
        <fullName evidence="1">Uncharacterized protein</fullName>
    </submittedName>
</protein>
<reference evidence="1" key="1">
    <citation type="submission" date="2021-01" db="EMBL/GenBank/DDBJ databases">
        <authorList>
            <consortium name="Genoscope - CEA"/>
            <person name="William W."/>
        </authorList>
    </citation>
    <scope>NUCLEOTIDE SEQUENCE</scope>
</reference>
<sequence>MVNGYEIQNIMKKGVYSIIYLDIVISSVDRKIQLVNFISGNLEHAKHVDRTFVISMIPYNIDSFAAGFPHGRVKTYKREKTGSILFLKHYELLLLQKCNIYIKQIIHKFQLEEYNNLFLQQSNFSTSLSCSIIIKSRQFKFSLSILLIEDQQSLHQIDLQKLYSIIIIHFQLIQNMLIINLYKGRFKNYKIQQSKSFQIHFTFTFHIISD</sequence>
<organism evidence="1 2">
    <name type="scientific">Paramecium sonneborni</name>
    <dbReference type="NCBI Taxonomy" id="65129"/>
    <lineage>
        <taxon>Eukaryota</taxon>
        <taxon>Sar</taxon>
        <taxon>Alveolata</taxon>
        <taxon>Ciliophora</taxon>
        <taxon>Intramacronucleata</taxon>
        <taxon>Oligohymenophorea</taxon>
        <taxon>Peniculida</taxon>
        <taxon>Parameciidae</taxon>
        <taxon>Paramecium</taxon>
    </lineage>
</organism>
<gene>
    <name evidence="1" type="ORF">PSON_ATCC_30995.1.T0020586</name>
</gene>
<evidence type="ECO:0000313" key="1">
    <source>
        <dbReference type="EMBL" id="CAD8047709.1"/>
    </source>
</evidence>
<comment type="caution">
    <text evidence="1">The sequence shown here is derived from an EMBL/GenBank/DDBJ whole genome shotgun (WGS) entry which is preliminary data.</text>
</comment>
<proteinExistence type="predicted"/>
<evidence type="ECO:0000313" key="2">
    <source>
        <dbReference type="Proteomes" id="UP000692954"/>
    </source>
</evidence>
<dbReference type="AlphaFoldDB" id="A0A8S1K256"/>
<dbReference type="EMBL" id="CAJJDN010000002">
    <property type="protein sequence ID" value="CAD8047709.1"/>
    <property type="molecule type" value="Genomic_DNA"/>
</dbReference>
<dbReference type="Proteomes" id="UP000692954">
    <property type="component" value="Unassembled WGS sequence"/>
</dbReference>
<accession>A0A8S1K256</accession>